<dbReference type="NCBIfam" id="TIGR02532">
    <property type="entry name" value="IV_pilin_GFxxxE"/>
    <property type="match status" value="1"/>
</dbReference>
<evidence type="ECO:0000256" key="2">
    <source>
        <dbReference type="SAM" id="Phobius"/>
    </source>
</evidence>
<evidence type="ECO:0008006" key="5">
    <source>
        <dbReference type="Google" id="ProtNLM"/>
    </source>
</evidence>
<dbReference type="RefSeq" id="WP_126819673.1">
    <property type="nucleotide sequence ID" value="NZ_PIPS01000001.1"/>
</dbReference>
<accession>A0AA94JE19</accession>
<feature type="compositionally biased region" description="Polar residues" evidence="1">
    <location>
        <begin position="111"/>
        <end position="120"/>
    </location>
</feature>
<keyword evidence="2" id="KW-0472">Membrane</keyword>
<comment type="caution">
    <text evidence="3">The sequence shown here is derived from an EMBL/GenBank/DDBJ whole genome shotgun (WGS) entry which is preliminary data.</text>
</comment>
<gene>
    <name evidence="3" type="ORF">CWE23_05150</name>
</gene>
<protein>
    <recommendedName>
        <fullName evidence="5">MSHA pilin protein MshD</fullName>
    </recommendedName>
</protein>
<dbReference type="AlphaFoldDB" id="A0AA94JE19"/>
<name>A0AA94JE19_9GAMM</name>
<proteinExistence type="predicted"/>
<keyword evidence="2" id="KW-0812">Transmembrane</keyword>
<sequence>MLTSLSLNNISTAEKKTVKLCTNSYFEIVMQQRGFTLIEIIVGIVTLSIALVLLSTLLFPQAPRSAEPLLQARASALGQMFMNEIMGKAFDDNSDMSGGYVRCNDTTPVSCTEPGSLSSEEQSRSDYDDVDDFHGLSSDSGDDIDDVLLQGGLDERFAGFSFEISVVYSNDKGEQQTSIQRYKRIDVTITAPNNQDFVFTAIRGDY</sequence>
<keyword evidence="2" id="KW-1133">Transmembrane helix</keyword>
<evidence type="ECO:0000256" key="1">
    <source>
        <dbReference type="SAM" id="MobiDB-lite"/>
    </source>
</evidence>
<evidence type="ECO:0000313" key="3">
    <source>
        <dbReference type="EMBL" id="RUO45394.1"/>
    </source>
</evidence>
<reference evidence="4" key="1">
    <citation type="journal article" date="2018" name="Front. Microbiol.">
        <title>Genome-Based Analysis Reveals the Taxonomy and Diversity of the Family Idiomarinaceae.</title>
        <authorList>
            <person name="Liu Y."/>
            <person name="Lai Q."/>
            <person name="Shao Z."/>
        </authorList>
    </citation>
    <scope>NUCLEOTIDE SEQUENCE [LARGE SCALE GENOMIC DNA]</scope>
    <source>
        <strain evidence="4">SN-14</strain>
    </source>
</reference>
<dbReference type="Proteomes" id="UP000286680">
    <property type="component" value="Unassembled WGS sequence"/>
</dbReference>
<dbReference type="EMBL" id="PIPS01000001">
    <property type="protein sequence ID" value="RUO45394.1"/>
    <property type="molecule type" value="Genomic_DNA"/>
</dbReference>
<feature type="region of interest" description="Disordered" evidence="1">
    <location>
        <begin position="111"/>
        <end position="132"/>
    </location>
</feature>
<evidence type="ECO:0000313" key="4">
    <source>
        <dbReference type="Proteomes" id="UP000286680"/>
    </source>
</evidence>
<keyword evidence="4" id="KW-1185">Reference proteome</keyword>
<organism evidence="3 4">
    <name type="scientific">Idiomarina aquatica</name>
    <dbReference type="NCBI Taxonomy" id="1327752"/>
    <lineage>
        <taxon>Bacteria</taxon>
        <taxon>Pseudomonadati</taxon>
        <taxon>Pseudomonadota</taxon>
        <taxon>Gammaproteobacteria</taxon>
        <taxon>Alteromonadales</taxon>
        <taxon>Idiomarinaceae</taxon>
        <taxon>Idiomarina</taxon>
    </lineage>
</organism>
<dbReference type="InterPro" id="IPR012902">
    <property type="entry name" value="N_methyl_site"/>
</dbReference>
<dbReference type="PROSITE" id="PS00409">
    <property type="entry name" value="PROKAR_NTER_METHYL"/>
    <property type="match status" value="1"/>
</dbReference>
<feature type="transmembrane region" description="Helical" evidence="2">
    <location>
        <begin position="35"/>
        <end position="59"/>
    </location>
</feature>